<feature type="domain" description="Histidine kinase/HSP90-like ATPase" evidence="8">
    <location>
        <begin position="76"/>
        <end position="234"/>
    </location>
</feature>
<feature type="binding site" evidence="5">
    <location>
        <begin position="170"/>
        <end position="175"/>
    </location>
    <ligand>
        <name>ATP</name>
        <dbReference type="ChEBI" id="CHEBI:30616"/>
    </ligand>
</feature>
<feature type="region of interest" description="Disordered" evidence="6">
    <location>
        <begin position="264"/>
        <end position="320"/>
    </location>
</feature>
<keyword evidence="2 5" id="KW-0547">Nucleotide-binding</keyword>
<feature type="chain" id="PRO_5030739722" description="Histidine kinase/HSP90-like ATPase domain-containing protein" evidence="7">
    <location>
        <begin position="19"/>
        <end position="835"/>
    </location>
</feature>
<feature type="binding site" evidence="5">
    <location>
        <position position="142"/>
    </location>
    <ligand>
        <name>ATP</name>
        <dbReference type="ChEBI" id="CHEBI:30616"/>
    </ligand>
</feature>
<dbReference type="InterPro" id="IPR020568">
    <property type="entry name" value="Ribosomal_Su5_D2-typ_SF"/>
</dbReference>
<dbReference type="SUPFAM" id="SSF110942">
    <property type="entry name" value="HSP90 C-terminal domain"/>
    <property type="match status" value="1"/>
</dbReference>
<gene>
    <name evidence="9" type="ORF">OAUR00152_LOCUS26011</name>
</gene>
<evidence type="ECO:0000256" key="6">
    <source>
        <dbReference type="SAM" id="MobiDB-lite"/>
    </source>
</evidence>
<dbReference type="GO" id="GO:0016887">
    <property type="term" value="F:ATP hydrolysis activity"/>
    <property type="evidence" value="ECO:0007669"/>
    <property type="project" value="InterPro"/>
</dbReference>
<dbReference type="InterPro" id="IPR019805">
    <property type="entry name" value="Heat_shock_protein_90_CS"/>
</dbReference>
<keyword evidence="3 5" id="KW-0067">ATP-binding</keyword>
<feature type="region of interest" description="Disordered" evidence="6">
    <location>
        <begin position="794"/>
        <end position="835"/>
    </location>
</feature>
<feature type="compositionally biased region" description="Acidic residues" evidence="6">
    <location>
        <begin position="821"/>
        <end position="835"/>
    </location>
</feature>
<dbReference type="NCBIfam" id="NF003555">
    <property type="entry name" value="PRK05218.1"/>
    <property type="match status" value="1"/>
</dbReference>
<keyword evidence="4" id="KW-0143">Chaperone</keyword>
<feature type="compositionally biased region" description="Acidic residues" evidence="6">
    <location>
        <begin position="794"/>
        <end position="812"/>
    </location>
</feature>
<dbReference type="GO" id="GO:0005524">
    <property type="term" value="F:ATP binding"/>
    <property type="evidence" value="ECO:0007669"/>
    <property type="project" value="UniProtKB-KW"/>
</dbReference>
<sequence>MRFHRLALVALAAVLSVGTPLYGGNNAFALADEAASDAPDTSATAEYSPPEGAESFEFEAEVHRMLDIVVNSLYQNKDVFLRELISNASDALDKVRFIALTKPEYMEGKPELEVRIEYDEEAKTLTVRDSGIGMTHDDLVKNLGTVARSGTTKFIEAMGEGSADMGMIGQFGVGFYSTFLIADRVSVASKHPESDEQYIWESSNGESSFFVGKDPRGNTLGRGTEITLHLKEDAEEYAAGDRVRNLAKYYSEFVTHPIHLRTSKMTEVEIEDEESEESEAEEKKEEGEEGEEKEEKDDLEIDEEEDAEEEKPKKTKEVLTHSWEEVNSEQAIWTRSKDEITDEEYNGFWKNVNKNANSDAASWIHFNAEGNINFKSLLYLPSDVPQSLMQGNFDTERKGGLKLYVRKVLISDEFELMPKYLSFIKGVVDSDDLPLNVNRETLQESKIIKVISKKLVRKALEMLRKLADKDKAPAKKEEDEEKEVELDDEGNIVETVEDEDDEEDEIDRPKPYLEWYKKFAPSLKMGVIEDEANRGKLAKLLRFKSSKTEGEDEYISLPEYIERMKDWQDDVYVFAGQNIDELEKSHFMEQFLEKDVEVLYLTDPVDEYMTQAMRDFEGKKFTAISKEGIKFKDEDEDMVKRREKAYKKKFKPLTKWLNKLYGPNVMRVSISKRLGKAPAIVSSAEYGHSANMERIMRAQAFQHGQDEMMMRAMRVLEINPRHPFIEKLLEGIPAGEDAAEDYQAEENTMDAAWLLYDMALMNGGFPISDAKEYSARMMKVLKMVMDVDELTLSEEISPAEEEDEPPEVDMDGNEGINLEDFNLDDFSDEFEGADI</sequence>
<feature type="compositionally biased region" description="Acidic residues" evidence="6">
    <location>
        <begin position="287"/>
        <end position="309"/>
    </location>
</feature>
<feature type="binding site" evidence="5">
    <location>
        <position position="87"/>
    </location>
    <ligand>
        <name>ATP</name>
        <dbReference type="ChEBI" id="CHEBI:30616"/>
    </ligand>
</feature>
<dbReference type="AlphaFoldDB" id="A0A7S4JCT5"/>
<dbReference type="Gene3D" id="3.40.50.11260">
    <property type="match status" value="1"/>
</dbReference>
<dbReference type="InterPro" id="IPR001404">
    <property type="entry name" value="Hsp90_fam"/>
</dbReference>
<dbReference type="GO" id="GO:0140662">
    <property type="term" value="F:ATP-dependent protein folding chaperone"/>
    <property type="evidence" value="ECO:0007669"/>
    <property type="project" value="InterPro"/>
</dbReference>
<reference evidence="9" key="1">
    <citation type="submission" date="2021-01" db="EMBL/GenBank/DDBJ databases">
        <authorList>
            <person name="Corre E."/>
            <person name="Pelletier E."/>
            <person name="Niang G."/>
            <person name="Scheremetjew M."/>
            <person name="Finn R."/>
            <person name="Kale V."/>
            <person name="Holt S."/>
            <person name="Cochrane G."/>
            <person name="Meng A."/>
            <person name="Brown T."/>
            <person name="Cohen L."/>
        </authorList>
    </citation>
    <scope>NUCLEOTIDE SEQUENCE</scope>
    <source>
        <strain evidence="9">Isolate 1302-5</strain>
    </source>
</reference>
<feature type="binding site" evidence="5">
    <location>
        <position position="134"/>
    </location>
    <ligand>
        <name>ATP</name>
        <dbReference type="ChEBI" id="CHEBI:30616"/>
    </ligand>
</feature>
<accession>A0A7S4JCT5</accession>
<dbReference type="Pfam" id="PF02518">
    <property type="entry name" value="HATPase_c"/>
    <property type="match status" value="1"/>
</dbReference>
<evidence type="ECO:0000256" key="1">
    <source>
        <dbReference type="ARBA" id="ARBA00008239"/>
    </source>
</evidence>
<evidence type="ECO:0000256" key="3">
    <source>
        <dbReference type="ARBA" id="ARBA00022840"/>
    </source>
</evidence>
<evidence type="ECO:0000256" key="5">
    <source>
        <dbReference type="PIRSR" id="PIRSR002583-1"/>
    </source>
</evidence>
<feature type="signal peptide" evidence="7">
    <location>
        <begin position="1"/>
        <end position="18"/>
    </location>
</feature>
<feature type="binding site" evidence="5">
    <location>
        <position position="439"/>
    </location>
    <ligand>
        <name>ATP</name>
        <dbReference type="ChEBI" id="CHEBI:30616"/>
    </ligand>
</feature>
<feature type="binding site" evidence="5">
    <location>
        <position position="224"/>
    </location>
    <ligand>
        <name>ATP</name>
        <dbReference type="ChEBI" id="CHEBI:30616"/>
    </ligand>
</feature>
<dbReference type="SMART" id="SM00387">
    <property type="entry name" value="HATPase_c"/>
    <property type="match status" value="1"/>
</dbReference>
<feature type="binding site" evidence="5">
    <location>
        <position position="83"/>
    </location>
    <ligand>
        <name>ATP</name>
        <dbReference type="ChEBI" id="CHEBI:30616"/>
    </ligand>
</feature>
<dbReference type="Gene3D" id="1.20.120.790">
    <property type="entry name" value="Heat shock protein 90, C-terminal domain"/>
    <property type="match status" value="1"/>
</dbReference>
<dbReference type="PRINTS" id="PR00775">
    <property type="entry name" value="HEATSHOCK90"/>
</dbReference>
<dbReference type="EMBL" id="HBKQ01037659">
    <property type="protein sequence ID" value="CAE2259539.1"/>
    <property type="molecule type" value="Transcribed_RNA"/>
</dbReference>
<dbReference type="Gene3D" id="3.30.230.80">
    <property type="match status" value="1"/>
</dbReference>
<dbReference type="SUPFAM" id="SSF54211">
    <property type="entry name" value="Ribosomal protein S5 domain 2-like"/>
    <property type="match status" value="1"/>
</dbReference>
<dbReference type="PANTHER" id="PTHR11528">
    <property type="entry name" value="HEAT SHOCK PROTEIN 90 FAMILY MEMBER"/>
    <property type="match status" value="1"/>
</dbReference>
<dbReference type="InterPro" id="IPR036890">
    <property type="entry name" value="HATPase_C_sf"/>
</dbReference>
<evidence type="ECO:0000256" key="2">
    <source>
        <dbReference type="ARBA" id="ARBA00022741"/>
    </source>
</evidence>
<organism evidence="9">
    <name type="scientific">Odontella aurita</name>
    <dbReference type="NCBI Taxonomy" id="265563"/>
    <lineage>
        <taxon>Eukaryota</taxon>
        <taxon>Sar</taxon>
        <taxon>Stramenopiles</taxon>
        <taxon>Ochrophyta</taxon>
        <taxon>Bacillariophyta</taxon>
        <taxon>Mediophyceae</taxon>
        <taxon>Biddulphiophycidae</taxon>
        <taxon>Eupodiscales</taxon>
        <taxon>Odontellaceae</taxon>
        <taxon>Odontella</taxon>
    </lineage>
</organism>
<dbReference type="PIRSF" id="PIRSF002583">
    <property type="entry name" value="Hsp90"/>
    <property type="match status" value="1"/>
</dbReference>
<name>A0A7S4JCT5_9STRA</name>
<feature type="binding site" evidence="5">
    <location>
        <begin position="149"/>
        <end position="150"/>
    </location>
    <ligand>
        <name>ATP</name>
        <dbReference type="ChEBI" id="CHEBI:30616"/>
    </ligand>
</feature>
<feature type="compositionally biased region" description="Acidic residues" evidence="6">
    <location>
        <begin position="268"/>
        <end position="280"/>
    </location>
</feature>
<dbReference type="FunFam" id="3.30.565.10:FF:000005">
    <property type="entry name" value="Heat shock protein 90"/>
    <property type="match status" value="1"/>
</dbReference>
<dbReference type="PROSITE" id="PS00298">
    <property type="entry name" value="HSP90"/>
    <property type="match status" value="1"/>
</dbReference>
<evidence type="ECO:0000256" key="7">
    <source>
        <dbReference type="SAM" id="SignalP"/>
    </source>
</evidence>
<proteinExistence type="inferred from homology"/>
<dbReference type="Pfam" id="PF00183">
    <property type="entry name" value="HSP90"/>
    <property type="match status" value="1"/>
</dbReference>
<dbReference type="InterPro" id="IPR020575">
    <property type="entry name" value="Hsp90_N"/>
</dbReference>
<evidence type="ECO:0000313" key="9">
    <source>
        <dbReference type="EMBL" id="CAE2259539.1"/>
    </source>
</evidence>
<dbReference type="Gene3D" id="3.30.565.10">
    <property type="entry name" value="Histidine kinase-like ATPase, C-terminal domain"/>
    <property type="match status" value="1"/>
</dbReference>
<feature type="compositionally biased region" description="Basic and acidic residues" evidence="6">
    <location>
        <begin position="310"/>
        <end position="320"/>
    </location>
</feature>
<dbReference type="GO" id="GO:0051082">
    <property type="term" value="F:unfolded protein binding"/>
    <property type="evidence" value="ECO:0007669"/>
    <property type="project" value="InterPro"/>
</dbReference>
<dbReference type="CDD" id="cd16927">
    <property type="entry name" value="HATPase_Hsp90-like"/>
    <property type="match status" value="1"/>
</dbReference>
<keyword evidence="7" id="KW-0732">Signal</keyword>
<comment type="similarity">
    <text evidence="1">Belongs to the heat shock protein 90 family.</text>
</comment>
<evidence type="ECO:0000259" key="8">
    <source>
        <dbReference type="SMART" id="SM00387"/>
    </source>
</evidence>
<dbReference type="InterPro" id="IPR037196">
    <property type="entry name" value="HSP90_C"/>
</dbReference>
<evidence type="ECO:0000256" key="4">
    <source>
        <dbReference type="ARBA" id="ARBA00023186"/>
    </source>
</evidence>
<dbReference type="InterPro" id="IPR003594">
    <property type="entry name" value="HATPase_dom"/>
</dbReference>
<feature type="binding site" evidence="5">
    <location>
        <position position="129"/>
    </location>
    <ligand>
        <name>ATP</name>
        <dbReference type="ChEBI" id="CHEBI:30616"/>
    </ligand>
</feature>
<dbReference type="HAMAP" id="MF_00505">
    <property type="entry name" value="HSP90"/>
    <property type="match status" value="1"/>
</dbReference>
<dbReference type="SUPFAM" id="SSF55874">
    <property type="entry name" value="ATPase domain of HSP90 chaperone/DNA topoisomerase II/histidine kinase"/>
    <property type="match status" value="1"/>
</dbReference>
<protein>
    <recommendedName>
        <fullName evidence="8">Histidine kinase/HSP90-like ATPase domain-containing protein</fullName>
    </recommendedName>
</protein>